<feature type="chain" id="PRO_5027104870" evidence="1">
    <location>
        <begin position="24"/>
        <end position="157"/>
    </location>
</feature>
<dbReference type="EMBL" id="GIDH01001228">
    <property type="protein sequence ID" value="NOV53171.1"/>
    <property type="molecule type" value="Transcribed_RNA"/>
</dbReference>
<proteinExistence type="predicted"/>
<evidence type="ECO:0000259" key="2">
    <source>
        <dbReference type="SMART" id="SM00131"/>
    </source>
</evidence>
<evidence type="ECO:0000313" key="3">
    <source>
        <dbReference type="EMBL" id="NOV53171.1"/>
    </source>
</evidence>
<feature type="domain" description="BPTI/Kunitz inhibitor" evidence="2">
    <location>
        <begin position="28"/>
        <end position="79"/>
    </location>
</feature>
<dbReference type="InterPro" id="IPR002223">
    <property type="entry name" value="Kunitz_BPTI"/>
</dbReference>
<sequence>MHWFYVTLVVLVTFSSIPQCTYGAATKKNCSEPRSVEGCSIIRLMWSFDMDTNKCERHFVCSNHANAFQSELECKNTCRTVPTRKPKPPQRDCTYWLLHLNQCAWSTLMQYFDQQRTLHKILWFTGCKGSENKWYSYSLYSRNCKEHAFCNAYNNLL</sequence>
<dbReference type="GO" id="GO:0004867">
    <property type="term" value="F:serine-type endopeptidase inhibitor activity"/>
    <property type="evidence" value="ECO:0007669"/>
    <property type="project" value="InterPro"/>
</dbReference>
<protein>
    <submittedName>
        <fullName evidence="3">Putative serine proteinase inhibitor ku family</fullName>
    </submittedName>
</protein>
<keyword evidence="1" id="KW-0732">Signal</keyword>
<name>A0A6M2E7B5_9ACAR</name>
<dbReference type="AlphaFoldDB" id="A0A6M2E7B5"/>
<dbReference type="InterPro" id="IPR036880">
    <property type="entry name" value="Kunitz_BPTI_sf"/>
</dbReference>
<evidence type="ECO:0000256" key="1">
    <source>
        <dbReference type="SAM" id="SignalP"/>
    </source>
</evidence>
<dbReference type="Pfam" id="PF00014">
    <property type="entry name" value="Kunitz_BPTI"/>
    <property type="match status" value="1"/>
</dbReference>
<dbReference type="SUPFAM" id="SSF57362">
    <property type="entry name" value="BPTI-like"/>
    <property type="match status" value="1"/>
</dbReference>
<organism evidence="3">
    <name type="scientific">Amblyomma tuberculatum</name>
    <dbReference type="NCBI Taxonomy" id="48802"/>
    <lineage>
        <taxon>Eukaryota</taxon>
        <taxon>Metazoa</taxon>
        <taxon>Ecdysozoa</taxon>
        <taxon>Arthropoda</taxon>
        <taxon>Chelicerata</taxon>
        <taxon>Arachnida</taxon>
        <taxon>Acari</taxon>
        <taxon>Parasitiformes</taxon>
        <taxon>Ixodida</taxon>
        <taxon>Ixodoidea</taxon>
        <taxon>Ixodidae</taxon>
        <taxon>Amblyomminae</taxon>
        <taxon>Amblyomma</taxon>
    </lineage>
</organism>
<dbReference type="Gene3D" id="4.10.410.10">
    <property type="entry name" value="Pancreatic trypsin inhibitor Kunitz domain"/>
    <property type="match status" value="1"/>
</dbReference>
<dbReference type="SMART" id="SM00131">
    <property type="entry name" value="KU"/>
    <property type="match status" value="1"/>
</dbReference>
<reference evidence="3" key="1">
    <citation type="submission" date="2019-12" db="EMBL/GenBank/DDBJ databases">
        <title>The sialotranscriptome of the gopher-tortoise tick, Amblyomma tuberculatum.</title>
        <authorList>
            <person name="Karim S."/>
            <person name="Andersen J."/>
            <person name="Kumar D."/>
            <person name="Adamson S."/>
            <person name="Ennen J."/>
            <person name="Qualis C.P."/>
            <person name="Ribeiro J.M.C."/>
        </authorList>
    </citation>
    <scope>NUCLEOTIDE SEQUENCE</scope>
    <source>
        <strain evidence="3">Removed</strain>
        <tissue evidence="3">Salivary glands</tissue>
    </source>
</reference>
<accession>A0A6M2E7B5</accession>
<feature type="signal peptide" evidence="1">
    <location>
        <begin position="1"/>
        <end position="23"/>
    </location>
</feature>